<evidence type="ECO:0000256" key="1">
    <source>
        <dbReference type="ARBA" id="ARBA00022679"/>
    </source>
</evidence>
<feature type="domain" description="N-acetyltransferase" evidence="3">
    <location>
        <begin position="2"/>
        <end position="147"/>
    </location>
</feature>
<keyword evidence="2" id="KW-0012">Acyltransferase</keyword>
<dbReference type="InterPro" id="IPR000182">
    <property type="entry name" value="GNAT_dom"/>
</dbReference>
<dbReference type="InterPro" id="IPR016181">
    <property type="entry name" value="Acyl_CoA_acyltransferase"/>
</dbReference>
<dbReference type="RefSeq" id="WP_135278524.1">
    <property type="nucleotide sequence ID" value="NZ_PQVH01000013.1"/>
</dbReference>
<dbReference type="OrthoDB" id="5295305at2"/>
<organism evidence="4 5">
    <name type="scientific">Methylotenera oryzisoli</name>
    <dbReference type="NCBI Taxonomy" id="2080758"/>
    <lineage>
        <taxon>Bacteria</taxon>
        <taxon>Pseudomonadati</taxon>
        <taxon>Pseudomonadota</taxon>
        <taxon>Betaproteobacteria</taxon>
        <taxon>Nitrosomonadales</taxon>
        <taxon>Methylophilaceae</taxon>
        <taxon>Methylotenera</taxon>
    </lineage>
</organism>
<evidence type="ECO:0000313" key="5">
    <source>
        <dbReference type="Proteomes" id="UP000297706"/>
    </source>
</evidence>
<dbReference type="PANTHER" id="PTHR10545">
    <property type="entry name" value="DIAMINE N-ACETYLTRANSFERASE"/>
    <property type="match status" value="1"/>
</dbReference>
<keyword evidence="1 4" id="KW-0808">Transferase</keyword>
<comment type="caution">
    <text evidence="4">The sequence shown here is derived from an EMBL/GenBank/DDBJ whole genome shotgun (WGS) entry which is preliminary data.</text>
</comment>
<dbReference type="Pfam" id="PF00583">
    <property type="entry name" value="Acetyltransf_1"/>
    <property type="match status" value="1"/>
</dbReference>
<evidence type="ECO:0000256" key="2">
    <source>
        <dbReference type="ARBA" id="ARBA00023315"/>
    </source>
</evidence>
<dbReference type="EMBL" id="PQVH01000013">
    <property type="protein sequence ID" value="TFW70280.1"/>
    <property type="molecule type" value="Genomic_DNA"/>
</dbReference>
<dbReference type="Gene3D" id="3.40.630.30">
    <property type="match status" value="1"/>
</dbReference>
<name>A0A4Y9VQ81_9PROT</name>
<dbReference type="Proteomes" id="UP000297706">
    <property type="component" value="Unassembled WGS sequence"/>
</dbReference>
<dbReference type="PANTHER" id="PTHR10545:SF42">
    <property type="entry name" value="ACETYLTRANSFERASE"/>
    <property type="match status" value="1"/>
</dbReference>
<dbReference type="CDD" id="cd04301">
    <property type="entry name" value="NAT_SF"/>
    <property type="match status" value="1"/>
</dbReference>
<dbReference type="AlphaFoldDB" id="A0A4Y9VQ81"/>
<evidence type="ECO:0000313" key="4">
    <source>
        <dbReference type="EMBL" id="TFW70280.1"/>
    </source>
</evidence>
<dbReference type="SUPFAM" id="SSF55729">
    <property type="entry name" value="Acyl-CoA N-acyltransferases (Nat)"/>
    <property type="match status" value="1"/>
</dbReference>
<keyword evidence="5" id="KW-1185">Reference proteome</keyword>
<dbReference type="GO" id="GO:0008080">
    <property type="term" value="F:N-acetyltransferase activity"/>
    <property type="evidence" value="ECO:0007669"/>
    <property type="project" value="TreeGrafter"/>
</dbReference>
<reference evidence="4 5" key="1">
    <citation type="submission" date="2018-02" db="EMBL/GenBank/DDBJ databases">
        <title>A novel lanthanide dependent methylotroph, Methylotenera sp. La3113.</title>
        <authorList>
            <person name="Lv H."/>
            <person name="Tani A."/>
        </authorList>
    </citation>
    <scope>NUCLEOTIDE SEQUENCE [LARGE SCALE GENOMIC DNA]</scope>
    <source>
        <strain evidence="4 5">La3113</strain>
    </source>
</reference>
<dbReference type="PROSITE" id="PS51186">
    <property type="entry name" value="GNAT"/>
    <property type="match status" value="1"/>
</dbReference>
<accession>A0A4Y9VQ81</accession>
<dbReference type="InterPro" id="IPR051016">
    <property type="entry name" value="Diverse_Substrate_AcTransf"/>
</dbReference>
<proteinExistence type="predicted"/>
<evidence type="ECO:0000259" key="3">
    <source>
        <dbReference type="PROSITE" id="PS51186"/>
    </source>
</evidence>
<protein>
    <submittedName>
        <fullName evidence="4">GNAT family N-acetyltransferase</fullName>
    </submittedName>
</protein>
<sequence>MISVRPISNTDYEAWCTLYLAYAEFYQVTQTKEMRDQVWSWLHEANHEVNGLIALDNEGNAVGLAHYRPFSRPLSASIGGFIDDLFVTPSARGNEIGKRLIEAVAQIGKEKSWSAIRWITAENNYRARNTYDKLATKTQWLTYDIKL</sequence>
<gene>
    <name evidence="4" type="ORF">C3Y98_10405</name>
</gene>